<evidence type="ECO:0000256" key="17">
    <source>
        <dbReference type="ARBA" id="ARBA00074319"/>
    </source>
</evidence>
<name>A0A5A7QNP9_STRAF</name>
<keyword evidence="9 21" id="KW-0548">Nucleotidyltransferase</keyword>
<dbReference type="NCBIfam" id="TIGR00482">
    <property type="entry name" value="nicotinate (nicotinamide) nucleotide adenylyltransferase"/>
    <property type="match status" value="1"/>
</dbReference>
<evidence type="ECO:0000256" key="5">
    <source>
        <dbReference type="ARBA" id="ARBA00012389"/>
    </source>
</evidence>
<evidence type="ECO:0000256" key="9">
    <source>
        <dbReference type="ARBA" id="ARBA00022695"/>
    </source>
</evidence>
<comment type="pathway">
    <text evidence="2">Cofactor biosynthesis; NAD(+) biosynthesis; NAD(+) from nicotinamide D-ribonucleotide: step 1/1.</text>
</comment>
<evidence type="ECO:0000313" key="22">
    <source>
        <dbReference type="Proteomes" id="UP000325081"/>
    </source>
</evidence>
<dbReference type="InterPro" id="IPR045094">
    <property type="entry name" value="NMNAT_euk"/>
</dbReference>
<evidence type="ECO:0000313" key="21">
    <source>
        <dbReference type="EMBL" id="GER46719.1"/>
    </source>
</evidence>
<dbReference type="UniPathway" id="UPA00253">
    <property type="reaction ID" value="UER00332"/>
</dbReference>
<dbReference type="InterPro" id="IPR004821">
    <property type="entry name" value="Cyt_trans-like"/>
</dbReference>
<keyword evidence="7" id="KW-0662">Pyridine nucleotide biosynthesis</keyword>
<comment type="pathway">
    <text evidence="3">Cofactor biosynthesis; NAD(+) biosynthesis; deamido-NAD(+) from nicotinate D-ribonucleotide: step 1/1.</text>
</comment>
<evidence type="ECO:0000256" key="8">
    <source>
        <dbReference type="ARBA" id="ARBA00022679"/>
    </source>
</evidence>
<dbReference type="GO" id="GO:0046872">
    <property type="term" value="F:metal ion binding"/>
    <property type="evidence" value="ECO:0007669"/>
    <property type="project" value="UniProtKB-KW"/>
</dbReference>
<evidence type="ECO:0000256" key="12">
    <source>
        <dbReference type="ARBA" id="ARBA00022840"/>
    </source>
</evidence>
<dbReference type="GO" id="GO:0009435">
    <property type="term" value="P:NAD+ biosynthetic process"/>
    <property type="evidence" value="ECO:0007669"/>
    <property type="project" value="UniProtKB-UniPathway"/>
</dbReference>
<evidence type="ECO:0000256" key="6">
    <source>
        <dbReference type="ARBA" id="ARBA00012390"/>
    </source>
</evidence>
<protein>
    <recommendedName>
        <fullName evidence="17">Nicotinamide/nicotinic acid mononucleotide adenylyltransferase</fullName>
        <ecNumber evidence="6">2.7.7.1</ecNumber>
        <ecNumber evidence="5">2.7.7.18</ecNumber>
    </recommendedName>
    <alternativeName>
        <fullName evidence="18">Nicotinamide mononucleotide adenylyltransferase</fullName>
    </alternativeName>
    <alternativeName>
        <fullName evidence="19">Nicotinate-nucleotide adenylyltransferase</fullName>
    </alternativeName>
</protein>
<dbReference type="FunFam" id="3.40.50.620:FF:000200">
    <property type="entry name" value="Nicotinamide-nucleotide adenylyltransferase"/>
    <property type="match status" value="1"/>
</dbReference>
<dbReference type="EC" id="2.7.7.18" evidence="5"/>
<evidence type="ECO:0000256" key="4">
    <source>
        <dbReference type="ARBA" id="ARBA00007064"/>
    </source>
</evidence>
<keyword evidence="12" id="KW-0067">ATP-binding</keyword>
<evidence type="ECO:0000256" key="14">
    <source>
        <dbReference type="ARBA" id="ARBA00048721"/>
    </source>
</evidence>
<dbReference type="GO" id="GO:0004515">
    <property type="term" value="F:nicotinate-nucleotide adenylyltransferase activity"/>
    <property type="evidence" value="ECO:0007669"/>
    <property type="project" value="UniProtKB-EC"/>
</dbReference>
<evidence type="ECO:0000256" key="16">
    <source>
        <dbReference type="ARBA" id="ARBA00054019"/>
    </source>
</evidence>
<keyword evidence="10" id="KW-0479">Metal-binding</keyword>
<dbReference type="Proteomes" id="UP000325081">
    <property type="component" value="Unassembled WGS sequence"/>
</dbReference>
<comment type="caution">
    <text evidence="21">The sequence shown here is derived from an EMBL/GenBank/DDBJ whole genome shotgun (WGS) entry which is preliminary data.</text>
</comment>
<accession>A0A5A7QNP9</accession>
<evidence type="ECO:0000259" key="20">
    <source>
        <dbReference type="Pfam" id="PF01467"/>
    </source>
</evidence>
<dbReference type="GO" id="GO:0000309">
    <property type="term" value="F:nicotinamide-nucleotide adenylyltransferase activity"/>
    <property type="evidence" value="ECO:0007669"/>
    <property type="project" value="UniProtKB-EC"/>
</dbReference>
<keyword evidence="11" id="KW-0547">Nucleotide-binding</keyword>
<dbReference type="Gene3D" id="3.40.50.620">
    <property type="entry name" value="HUPs"/>
    <property type="match status" value="1"/>
</dbReference>
<evidence type="ECO:0000256" key="10">
    <source>
        <dbReference type="ARBA" id="ARBA00022723"/>
    </source>
</evidence>
<comment type="catalytic activity">
    <reaction evidence="15">
        <text>beta-nicotinamide D-ribonucleotide + ATP + H(+) = diphosphate + NAD(+)</text>
        <dbReference type="Rhea" id="RHEA:21360"/>
        <dbReference type="ChEBI" id="CHEBI:14649"/>
        <dbReference type="ChEBI" id="CHEBI:15378"/>
        <dbReference type="ChEBI" id="CHEBI:30616"/>
        <dbReference type="ChEBI" id="CHEBI:33019"/>
        <dbReference type="ChEBI" id="CHEBI:57540"/>
        <dbReference type="EC" id="2.7.7.1"/>
    </reaction>
</comment>
<feature type="domain" description="Cytidyltransferase-like" evidence="20">
    <location>
        <begin position="58"/>
        <end position="238"/>
    </location>
</feature>
<evidence type="ECO:0000256" key="3">
    <source>
        <dbReference type="ARBA" id="ARBA00005019"/>
    </source>
</evidence>
<evidence type="ECO:0000256" key="1">
    <source>
        <dbReference type="ARBA" id="ARBA00001968"/>
    </source>
</evidence>
<evidence type="ECO:0000256" key="19">
    <source>
        <dbReference type="ARBA" id="ARBA00081998"/>
    </source>
</evidence>
<comment type="cofactor">
    <cofactor evidence="1">
        <name>a divalent metal cation</name>
        <dbReference type="ChEBI" id="CHEBI:60240"/>
    </cofactor>
</comment>
<sequence>MIFGGEFLMGRSARASIWGRDSENVALPLDKLSLGYIDKDGLSSSRSKGKLFVVLVSTGSFNPPTYMHLRCFELARDALISKGFCVTGGYMSPVNDAYKKKGLVQAEHRVAMCTLACKSSDFVMVDSWEASQSSYQRTLTILSRVRDSLRESEIVSCESLKVLLVCGSDLLESFSIPGFWIRDQVRTICRDFGLVCIQRGGQDVENIISKDDILTEYKDNIVIVDEVVPNGISSTGLRDCISRGLSVKYLTDDEVIDYIRQNRVYSHSLRLLSSATATVTAGDVRRRRSATDNRGSSLKVYASCLGVVEKDPYRLDEMSFPEETFRLHILFCMDVPDTHKMSIQSRALVVPDPSALRHLGQNSPCIKEEIQNGVDIQSPASVVNHSQKLQDDLQELGQRIKHHEDNIKYLRCLKNRLDGSILDMQVAIGKYHIGNLSGSGNEGLASVESEEDVLQQILKYENSAVAMLCKMKYNREAQASDHSLTEDVLGVVAILGKVDDANLSRLLSEYLGLETMLAVVCKTYEGVKALEGYTKDGSINKGSGVHALAALAGRLLDERFLVICLENLRPYSGQIIADDTQRRLDLLKPRTTSGETPAGFLGFAVNMVKIDGTYLYCTPKNKHSLRETLFYYLFSDLQVYRSRGDMLKARSYIAHGAISLDGGLIRSPGLFSLGHHKMEIDVKFPSDSKRTLPATYFEIENQLKETKWKKERALEDMQREQALLDREKFNYELKKKDFVQFIAESGSYAAQSQMGRVSTPR</sequence>
<dbReference type="SUPFAM" id="SSF52374">
    <property type="entry name" value="Nucleotidylyl transferase"/>
    <property type="match status" value="1"/>
</dbReference>
<evidence type="ECO:0000256" key="11">
    <source>
        <dbReference type="ARBA" id="ARBA00022741"/>
    </source>
</evidence>
<evidence type="ECO:0000256" key="18">
    <source>
        <dbReference type="ARBA" id="ARBA00080582"/>
    </source>
</evidence>
<dbReference type="OrthoDB" id="10036779at2759"/>
<evidence type="ECO:0000256" key="2">
    <source>
        <dbReference type="ARBA" id="ARBA00004658"/>
    </source>
</evidence>
<evidence type="ECO:0000256" key="13">
    <source>
        <dbReference type="ARBA" id="ARBA00023027"/>
    </source>
</evidence>
<evidence type="ECO:0000256" key="7">
    <source>
        <dbReference type="ARBA" id="ARBA00022642"/>
    </source>
</evidence>
<proteinExistence type="inferred from homology"/>
<comment type="catalytic activity">
    <reaction evidence="14">
        <text>nicotinate beta-D-ribonucleotide + ATP + H(+) = deamido-NAD(+) + diphosphate</text>
        <dbReference type="Rhea" id="RHEA:22860"/>
        <dbReference type="ChEBI" id="CHEBI:15378"/>
        <dbReference type="ChEBI" id="CHEBI:30616"/>
        <dbReference type="ChEBI" id="CHEBI:33019"/>
        <dbReference type="ChEBI" id="CHEBI:57502"/>
        <dbReference type="ChEBI" id="CHEBI:58437"/>
        <dbReference type="EC" id="2.7.7.18"/>
    </reaction>
</comment>
<comment type="function">
    <text evidence="16">Catalyzes the formation of NAD(+) from nicotinamide mononucleotide (NMN) and ATP. Can also use the deamidated form; nicotinic acid mononucleotide (NaMN) as substrate.</text>
</comment>
<keyword evidence="8 21" id="KW-0808">Transferase</keyword>
<keyword evidence="22" id="KW-1185">Reference proteome</keyword>
<dbReference type="EMBL" id="BKCP01007626">
    <property type="protein sequence ID" value="GER46719.1"/>
    <property type="molecule type" value="Genomic_DNA"/>
</dbReference>
<dbReference type="InterPro" id="IPR014729">
    <property type="entry name" value="Rossmann-like_a/b/a_fold"/>
</dbReference>
<dbReference type="PANTHER" id="PTHR33566:SF6">
    <property type="entry name" value="PROTEIN DEFECTIVE IN MERISTEM SILENCING 3"/>
    <property type="match status" value="1"/>
</dbReference>
<evidence type="ECO:0000256" key="15">
    <source>
        <dbReference type="ARBA" id="ARBA00049001"/>
    </source>
</evidence>
<organism evidence="21 22">
    <name type="scientific">Striga asiatica</name>
    <name type="common">Asiatic witchweed</name>
    <name type="synonym">Buchnera asiatica</name>
    <dbReference type="NCBI Taxonomy" id="4170"/>
    <lineage>
        <taxon>Eukaryota</taxon>
        <taxon>Viridiplantae</taxon>
        <taxon>Streptophyta</taxon>
        <taxon>Embryophyta</taxon>
        <taxon>Tracheophyta</taxon>
        <taxon>Spermatophyta</taxon>
        <taxon>Magnoliopsida</taxon>
        <taxon>eudicotyledons</taxon>
        <taxon>Gunneridae</taxon>
        <taxon>Pentapetalae</taxon>
        <taxon>asterids</taxon>
        <taxon>lamiids</taxon>
        <taxon>Lamiales</taxon>
        <taxon>Orobanchaceae</taxon>
        <taxon>Buchnereae</taxon>
        <taxon>Striga</taxon>
    </lineage>
</organism>
<reference evidence="22" key="1">
    <citation type="journal article" date="2019" name="Curr. Biol.">
        <title>Genome Sequence of Striga asiatica Provides Insight into the Evolution of Plant Parasitism.</title>
        <authorList>
            <person name="Yoshida S."/>
            <person name="Kim S."/>
            <person name="Wafula E.K."/>
            <person name="Tanskanen J."/>
            <person name="Kim Y.M."/>
            <person name="Honaas L."/>
            <person name="Yang Z."/>
            <person name="Spallek T."/>
            <person name="Conn C.E."/>
            <person name="Ichihashi Y."/>
            <person name="Cheong K."/>
            <person name="Cui S."/>
            <person name="Der J.P."/>
            <person name="Gundlach H."/>
            <person name="Jiao Y."/>
            <person name="Hori C."/>
            <person name="Ishida J.K."/>
            <person name="Kasahara H."/>
            <person name="Kiba T."/>
            <person name="Kim M.S."/>
            <person name="Koo N."/>
            <person name="Laohavisit A."/>
            <person name="Lee Y.H."/>
            <person name="Lumba S."/>
            <person name="McCourt P."/>
            <person name="Mortimer J.C."/>
            <person name="Mutuku J.M."/>
            <person name="Nomura T."/>
            <person name="Sasaki-Sekimoto Y."/>
            <person name="Seto Y."/>
            <person name="Wang Y."/>
            <person name="Wakatake T."/>
            <person name="Sakakibara H."/>
            <person name="Demura T."/>
            <person name="Yamaguchi S."/>
            <person name="Yoneyama K."/>
            <person name="Manabe R.I."/>
            <person name="Nelson D.C."/>
            <person name="Schulman A.H."/>
            <person name="Timko M.P."/>
            <person name="dePamphilis C.W."/>
            <person name="Choi D."/>
            <person name="Shirasu K."/>
        </authorList>
    </citation>
    <scope>NUCLEOTIDE SEQUENCE [LARGE SCALE GENOMIC DNA]</scope>
    <source>
        <strain evidence="22">cv. UVA1</strain>
    </source>
</reference>
<dbReference type="GO" id="GO:0005524">
    <property type="term" value="F:ATP binding"/>
    <property type="evidence" value="ECO:0007669"/>
    <property type="project" value="UniProtKB-KW"/>
</dbReference>
<dbReference type="Pfam" id="PF01467">
    <property type="entry name" value="CTP_transf_like"/>
    <property type="match status" value="1"/>
</dbReference>
<dbReference type="InterPro" id="IPR005248">
    <property type="entry name" value="NadD/NMNAT"/>
</dbReference>
<keyword evidence="13" id="KW-0520">NAD</keyword>
<comment type="similarity">
    <text evidence="4">Belongs to the eukaryotic NMN adenylyltransferase family.</text>
</comment>
<gene>
    <name evidence="21" type="ORF">STAS_23781</name>
</gene>
<dbReference type="CDD" id="cd09286">
    <property type="entry name" value="NMNAT_Eukarya"/>
    <property type="match status" value="1"/>
</dbReference>
<dbReference type="AlphaFoldDB" id="A0A5A7QNP9"/>
<dbReference type="PANTHER" id="PTHR33566">
    <property type="entry name" value="EN/SPM-LIKE TRANSPOSON-RELATED"/>
    <property type="match status" value="1"/>
</dbReference>
<dbReference type="EC" id="2.7.7.1" evidence="6"/>